<proteinExistence type="predicted"/>
<accession>A0A839T0D5</accession>
<reference evidence="2 3" key="1">
    <citation type="submission" date="2020-08" db="EMBL/GenBank/DDBJ databases">
        <title>Genomic Encyclopedia of Type Strains, Phase III (KMG-III): the genomes of soil and plant-associated and newly described type strains.</title>
        <authorList>
            <person name="Whitman W."/>
        </authorList>
    </citation>
    <scope>NUCLEOTIDE SEQUENCE [LARGE SCALE GENOMIC DNA]</scope>
    <source>
        <strain evidence="2 3">CECT 4462</strain>
    </source>
</reference>
<name>A0A839T0D5_AZOMA</name>
<comment type="caution">
    <text evidence="2">The sequence shown here is derived from an EMBL/GenBank/DDBJ whole genome shotgun (WGS) entry which is preliminary data.</text>
</comment>
<protein>
    <submittedName>
        <fullName evidence="2">Uncharacterized protein</fullName>
    </submittedName>
</protein>
<dbReference type="Proteomes" id="UP000549250">
    <property type="component" value="Unassembled WGS sequence"/>
</dbReference>
<evidence type="ECO:0000313" key="2">
    <source>
        <dbReference type="EMBL" id="MBB3101976.1"/>
    </source>
</evidence>
<dbReference type="EMBL" id="JACHXI010000001">
    <property type="protein sequence ID" value="MBB3101976.1"/>
    <property type="molecule type" value="Genomic_DNA"/>
</dbReference>
<sequence>MRIDGFPSYPSIRAARSAGAIPVYGEAPHQVEPQHARQVVVSASSQDLEREPPSQVESANPAGNMNMRLAAQSWTSQVHTIGLSSVIARALASYTSTAGMTPEADAYGVLGIDIHV</sequence>
<dbReference type="AlphaFoldDB" id="A0A839T0D5"/>
<keyword evidence="3" id="KW-1185">Reference proteome</keyword>
<gene>
    <name evidence="2" type="ORF">FHR87_000336</name>
</gene>
<organism evidence="2 3">
    <name type="scientific">Azomonas macrocytogenes</name>
    <name type="common">Azotobacter macrocytogenes</name>
    <dbReference type="NCBI Taxonomy" id="69962"/>
    <lineage>
        <taxon>Bacteria</taxon>
        <taxon>Pseudomonadati</taxon>
        <taxon>Pseudomonadota</taxon>
        <taxon>Gammaproteobacteria</taxon>
        <taxon>Pseudomonadales</taxon>
        <taxon>Pseudomonadaceae</taxon>
        <taxon>Azomonas</taxon>
    </lineage>
</organism>
<evidence type="ECO:0000256" key="1">
    <source>
        <dbReference type="SAM" id="MobiDB-lite"/>
    </source>
</evidence>
<evidence type="ECO:0000313" key="3">
    <source>
        <dbReference type="Proteomes" id="UP000549250"/>
    </source>
</evidence>
<feature type="region of interest" description="Disordered" evidence="1">
    <location>
        <begin position="42"/>
        <end position="63"/>
    </location>
</feature>
<dbReference type="RefSeq" id="WP_183164942.1">
    <property type="nucleotide sequence ID" value="NZ_JACHXI010000001.1"/>
</dbReference>